<dbReference type="Gramene" id="OMO94419">
    <property type="protein sequence ID" value="OMO94419"/>
    <property type="gene ID" value="CCACVL1_06012"/>
</dbReference>
<evidence type="ECO:0000313" key="3">
    <source>
        <dbReference type="Proteomes" id="UP000188268"/>
    </source>
</evidence>
<name>A0A1R3JHT8_COCAP</name>
<reference evidence="2 3" key="1">
    <citation type="submission" date="2013-09" db="EMBL/GenBank/DDBJ databases">
        <title>Corchorus capsularis genome sequencing.</title>
        <authorList>
            <person name="Alam M."/>
            <person name="Haque M.S."/>
            <person name="Islam M.S."/>
            <person name="Emdad E.M."/>
            <person name="Islam M.M."/>
            <person name="Ahmed B."/>
            <person name="Halim A."/>
            <person name="Hossen Q.M.M."/>
            <person name="Hossain M.Z."/>
            <person name="Ahmed R."/>
            <person name="Khan M.M."/>
            <person name="Islam R."/>
            <person name="Rashid M.M."/>
            <person name="Khan S.A."/>
            <person name="Rahman M.S."/>
            <person name="Alam M."/>
        </authorList>
    </citation>
    <scope>NUCLEOTIDE SEQUENCE [LARGE SCALE GENOMIC DNA]</scope>
    <source>
        <strain evidence="3">cv. CVL-1</strain>
        <tissue evidence="2">Whole seedling</tissue>
    </source>
</reference>
<organism evidence="2 3">
    <name type="scientific">Corchorus capsularis</name>
    <name type="common">Jute</name>
    <dbReference type="NCBI Taxonomy" id="210143"/>
    <lineage>
        <taxon>Eukaryota</taxon>
        <taxon>Viridiplantae</taxon>
        <taxon>Streptophyta</taxon>
        <taxon>Embryophyta</taxon>
        <taxon>Tracheophyta</taxon>
        <taxon>Spermatophyta</taxon>
        <taxon>Magnoliopsida</taxon>
        <taxon>eudicotyledons</taxon>
        <taxon>Gunneridae</taxon>
        <taxon>Pentapetalae</taxon>
        <taxon>rosids</taxon>
        <taxon>malvids</taxon>
        <taxon>Malvales</taxon>
        <taxon>Malvaceae</taxon>
        <taxon>Grewioideae</taxon>
        <taxon>Apeibeae</taxon>
        <taxon>Corchorus</taxon>
    </lineage>
</organism>
<sequence length="22" mass="2744">VSYRYRCSNRRRTRSIPNFNTP</sequence>
<evidence type="ECO:0000256" key="1">
    <source>
        <dbReference type="SAM" id="MobiDB-lite"/>
    </source>
</evidence>
<evidence type="ECO:0000313" key="2">
    <source>
        <dbReference type="EMBL" id="OMO94419.1"/>
    </source>
</evidence>
<dbReference type="EMBL" id="AWWV01007869">
    <property type="protein sequence ID" value="OMO94419.1"/>
    <property type="molecule type" value="Genomic_DNA"/>
</dbReference>
<dbReference type="AlphaFoldDB" id="A0A1R3JHT8"/>
<gene>
    <name evidence="2" type="ORF">CCACVL1_06012</name>
</gene>
<proteinExistence type="predicted"/>
<protein>
    <submittedName>
        <fullName evidence="2">Uncharacterized protein</fullName>
    </submittedName>
</protein>
<accession>A0A1R3JHT8</accession>
<feature type="region of interest" description="Disordered" evidence="1">
    <location>
        <begin position="1"/>
        <end position="22"/>
    </location>
</feature>
<keyword evidence="3" id="KW-1185">Reference proteome</keyword>
<comment type="caution">
    <text evidence="2">The sequence shown here is derived from an EMBL/GenBank/DDBJ whole genome shotgun (WGS) entry which is preliminary data.</text>
</comment>
<dbReference type="Proteomes" id="UP000188268">
    <property type="component" value="Unassembled WGS sequence"/>
</dbReference>
<feature type="non-terminal residue" evidence="2">
    <location>
        <position position="1"/>
    </location>
</feature>